<evidence type="ECO:0000256" key="3">
    <source>
        <dbReference type="SAM" id="Coils"/>
    </source>
</evidence>
<evidence type="ECO:0000259" key="5">
    <source>
        <dbReference type="PROSITE" id="PS50222"/>
    </source>
</evidence>
<proteinExistence type="inferred from homology"/>
<evidence type="ECO:0000313" key="7">
    <source>
        <dbReference type="Proteomes" id="UP000000600"/>
    </source>
</evidence>
<dbReference type="OMA" id="MIPTICA"/>
<accession>A0CQF1</accession>
<feature type="compositionally biased region" description="Basic and acidic residues" evidence="4">
    <location>
        <begin position="1094"/>
        <end position="1108"/>
    </location>
</feature>
<dbReference type="OrthoDB" id="307595at2759"/>
<dbReference type="PANTHER" id="PTHR21501">
    <property type="entry name" value="PROTEIN FAM-161"/>
    <property type="match status" value="1"/>
</dbReference>
<dbReference type="InParanoid" id="A0CQF1"/>
<evidence type="ECO:0000256" key="1">
    <source>
        <dbReference type="ARBA" id="ARBA00006663"/>
    </source>
</evidence>
<feature type="coiled-coil region" evidence="3">
    <location>
        <begin position="145"/>
        <end position="216"/>
    </location>
</feature>
<dbReference type="Gene3D" id="1.10.238.10">
    <property type="entry name" value="EF-hand"/>
    <property type="match status" value="1"/>
</dbReference>
<dbReference type="InterPro" id="IPR011992">
    <property type="entry name" value="EF-hand-dom_pair"/>
</dbReference>
<feature type="region of interest" description="Disordered" evidence="4">
    <location>
        <begin position="1008"/>
        <end position="1402"/>
    </location>
</feature>
<evidence type="ECO:0000313" key="6">
    <source>
        <dbReference type="EMBL" id="CAK73018.1"/>
    </source>
</evidence>
<dbReference type="GO" id="GO:0005509">
    <property type="term" value="F:calcium ion binding"/>
    <property type="evidence" value="ECO:0007669"/>
    <property type="project" value="InterPro"/>
</dbReference>
<dbReference type="RefSeq" id="XP_001440415.1">
    <property type="nucleotide sequence ID" value="XM_001440378.1"/>
</dbReference>
<organism evidence="6 7">
    <name type="scientific">Paramecium tetraurelia</name>
    <dbReference type="NCBI Taxonomy" id="5888"/>
    <lineage>
        <taxon>Eukaryota</taxon>
        <taxon>Sar</taxon>
        <taxon>Alveolata</taxon>
        <taxon>Ciliophora</taxon>
        <taxon>Intramacronucleata</taxon>
        <taxon>Oligohymenophorea</taxon>
        <taxon>Peniculida</taxon>
        <taxon>Parameciidae</taxon>
        <taxon>Paramecium</taxon>
    </lineage>
</organism>
<dbReference type="InterPro" id="IPR051655">
    <property type="entry name" value="FAM161"/>
</dbReference>
<dbReference type="STRING" id="5888.A0CQF1"/>
<sequence length="1402" mass="166292">MSVKKAIPIQTLQLEVMANKQSPQVNKDQVQKAVIGSGGFKIPQTVIEEKKKMFSTSQKKDEPILDMQVSQLEIYQKMGLQPYKMQNAMEDKEKIVFQNLKDQPLAKSNFISEQRRVVGIEQKDIENRMNQFVIEEEAPPQNERLDQIQSEIDKHYDRLDRLEQQFMKQDLVDSYQPDDNVWEKIKQLREYRNNIKKEQMQAKEEYEERRRKDQVQVKVTVVDKQQQQVLKKQNKKEEKDQFIQQQIDDYIKQKEQNKNRPRSKEKYIEQVVMKSPEQQLYEHQFLEYQKDKNLKKQMEIKAKEFQVPEFEKYHLKDDKEKPKHQVNITDRAILKVQTIDELHRVQVQAYTEKQLDQLDDASKKAIYKSIVTEKQQEKQIESEKNEQFVLKFSFQQIDKDHAGVVSKGEVLEFLCTNKDIQIIFDLDVKTIESELDKLQTHRKGLLDLSEFSKFVKRLQQDRIKLLSKLKQDSKLFEENQEENLRLQYSKPIKEIFKILDYQEQGVVNRLDLIRAIRNDLSKGKVSILNQPISLQQGSPTVNQVLEKVLADYRLSKNRRQMELISLNQLEEYFKLSLPYEEIRLMQARIILAHFGPGSIASEGYYEKMKGRCLLEHEVIQQMLEIFMKLDKDCELIVSKKELIQQIRETVDCNQEAAILTKIGKRYTLASILEMMESTLNQLEGHASNFISLQQFTEYLTNFNPLPPKIPKLFFVNEQKDPPNEEHLVMQLPSVYFQIINDVFEMIPTICAHFILKEEFIATVKNDPQSKSLLSQIAKIDPISKRPETINSIISKIARTEIDFIQWADIVYIFSDKGEIPREDLENKLDVKPAPRRGRKIYESVIKGQIQEEEDAFAEIENLSFDDAQQKRIDKKTQSNMHSSSLNKITVPKEPKFHERKKKTIRQQRLEQMVKEIEEKEEFELQNKFKANPIPLSMFVPAHNLDRFSPPRVQNANPPSFYQKDVQKFMERKQIAEERLQTKEAPKTFKAKEIPVECTMEVLKQKEIAENQRKKEQREKRKADLQSTNLMPKRLQEDEQKRKEKKKKMEELNPQDIDPECKFNPKINKNFVSKRDKDKKSQQSKGMELNYLDEDNQRNKRKESFHEEEQQNQTQKSQTQKSQTQRSQSQKQSVQKSQQSQKQVSQQISHNQLEESQQEKSAKMSQKQQSQKQQNSNQEDGELSPEPEDDYQDQQFEDQAQEKQNEDENKDNEQYQNQENQDQEEQEQEQEVQEQEQEQLEQQEQQENKTMEQKTEQEMSIQQSKKSQQLSKQSEIKQESVKPQKNVKIVPPAPQPVQQNDEKKEKKKVVSSQDRELQRLQEEKQKKLEDKKKQKEKLNPEYKQKIQDMENRVYSRPLVRDAKQHGSSTLQKYRQMAKEASLKKDEKNEEKILEDQEPQNDEN</sequence>
<reference evidence="6 7" key="1">
    <citation type="journal article" date="2006" name="Nature">
        <title>Global trends of whole-genome duplications revealed by the ciliate Paramecium tetraurelia.</title>
        <authorList>
            <consortium name="Genoscope"/>
            <person name="Aury J.-M."/>
            <person name="Jaillon O."/>
            <person name="Duret L."/>
            <person name="Noel B."/>
            <person name="Jubin C."/>
            <person name="Porcel B.M."/>
            <person name="Segurens B."/>
            <person name="Daubin V."/>
            <person name="Anthouard V."/>
            <person name="Aiach N."/>
            <person name="Arnaiz O."/>
            <person name="Billaut A."/>
            <person name="Beisson J."/>
            <person name="Blanc I."/>
            <person name="Bouhouche K."/>
            <person name="Camara F."/>
            <person name="Duharcourt S."/>
            <person name="Guigo R."/>
            <person name="Gogendeau D."/>
            <person name="Katinka M."/>
            <person name="Keller A.-M."/>
            <person name="Kissmehl R."/>
            <person name="Klotz C."/>
            <person name="Koll F."/>
            <person name="Le Moue A."/>
            <person name="Lepere C."/>
            <person name="Malinsky S."/>
            <person name="Nowacki M."/>
            <person name="Nowak J.K."/>
            <person name="Plattner H."/>
            <person name="Poulain J."/>
            <person name="Ruiz F."/>
            <person name="Serrano V."/>
            <person name="Zagulski M."/>
            <person name="Dessen P."/>
            <person name="Betermier M."/>
            <person name="Weissenbach J."/>
            <person name="Scarpelli C."/>
            <person name="Schachter V."/>
            <person name="Sperling L."/>
            <person name="Meyer E."/>
            <person name="Cohen J."/>
            <person name="Wincker P."/>
        </authorList>
    </citation>
    <scope>NUCLEOTIDE SEQUENCE [LARGE SCALE GENOMIC DNA]</scope>
    <source>
        <strain evidence="6 7">Stock d4-2</strain>
    </source>
</reference>
<keyword evidence="2 3" id="KW-0175">Coiled coil</keyword>
<feature type="domain" description="EF-hand" evidence="5">
    <location>
        <begin position="385"/>
        <end position="420"/>
    </location>
</feature>
<dbReference type="PANTHER" id="PTHR21501:SF1">
    <property type="entry name" value="PROTEIN FAM-161"/>
    <property type="match status" value="1"/>
</dbReference>
<dbReference type="eggNOG" id="ENOG502R0YV">
    <property type="taxonomic scope" value="Eukaryota"/>
</dbReference>
<dbReference type="GeneID" id="5026200"/>
<protein>
    <recommendedName>
        <fullName evidence="5">EF-hand domain-containing protein</fullName>
    </recommendedName>
</protein>
<dbReference type="Pfam" id="PF10595">
    <property type="entry name" value="FAM161A_B"/>
    <property type="match status" value="1"/>
</dbReference>
<evidence type="ECO:0000256" key="2">
    <source>
        <dbReference type="ARBA" id="ARBA00023054"/>
    </source>
</evidence>
<name>A0CQF1_PARTE</name>
<feature type="compositionally biased region" description="Low complexity" evidence="4">
    <location>
        <begin position="1110"/>
        <end position="1146"/>
    </location>
</feature>
<gene>
    <name evidence="6" type="ORF">GSPATT00009366001</name>
</gene>
<dbReference type="PROSITE" id="PS50222">
    <property type="entry name" value="EF_HAND_2"/>
    <property type="match status" value="2"/>
</dbReference>
<dbReference type="Proteomes" id="UP000000600">
    <property type="component" value="Unassembled WGS sequence"/>
</dbReference>
<evidence type="ECO:0000256" key="4">
    <source>
        <dbReference type="SAM" id="MobiDB-lite"/>
    </source>
</evidence>
<dbReference type="KEGG" id="ptm:GSPATT00009366001"/>
<feature type="compositionally biased region" description="Basic and acidic residues" evidence="4">
    <location>
        <begin position="1375"/>
        <end position="1393"/>
    </location>
</feature>
<dbReference type="InterPro" id="IPR019579">
    <property type="entry name" value="FAM161A/B"/>
</dbReference>
<feature type="compositionally biased region" description="Basic and acidic residues" evidence="4">
    <location>
        <begin position="1033"/>
        <end position="1050"/>
    </location>
</feature>
<feature type="compositionally biased region" description="Low complexity" evidence="4">
    <location>
        <begin position="1162"/>
        <end position="1177"/>
    </location>
</feature>
<dbReference type="GO" id="GO:0005856">
    <property type="term" value="C:cytoskeleton"/>
    <property type="evidence" value="ECO:0007669"/>
    <property type="project" value="UniProtKB-ARBA"/>
</dbReference>
<feature type="compositionally biased region" description="Acidic residues" evidence="4">
    <location>
        <begin position="1178"/>
        <end position="1195"/>
    </location>
</feature>
<comment type="similarity">
    <text evidence="1">Belongs to the FAM161 family.</text>
</comment>
<feature type="compositionally biased region" description="Low complexity" evidence="4">
    <location>
        <begin position="1257"/>
        <end position="1272"/>
    </location>
</feature>
<feature type="domain" description="EF-hand" evidence="5">
    <location>
        <begin position="617"/>
        <end position="652"/>
    </location>
</feature>
<dbReference type="GO" id="GO:0044782">
    <property type="term" value="P:cilium organization"/>
    <property type="evidence" value="ECO:0000318"/>
    <property type="project" value="GO_Central"/>
</dbReference>
<feature type="compositionally biased region" description="Basic and acidic residues" evidence="4">
    <location>
        <begin position="1245"/>
        <end position="1256"/>
    </location>
</feature>
<feature type="compositionally biased region" description="Basic and acidic residues" evidence="4">
    <location>
        <begin position="1312"/>
        <end position="1363"/>
    </location>
</feature>
<feature type="compositionally biased region" description="Acidic residues" evidence="4">
    <location>
        <begin position="1220"/>
        <end position="1240"/>
    </location>
</feature>
<feature type="coiled-coil region" evidence="3">
    <location>
        <begin position="899"/>
        <end position="926"/>
    </location>
</feature>
<dbReference type="HOGENOM" id="CLU_254263_0_0_1"/>
<feature type="compositionally biased region" description="Basic and acidic residues" evidence="4">
    <location>
        <begin position="1199"/>
        <end position="1212"/>
    </location>
</feature>
<keyword evidence="7" id="KW-1185">Reference proteome</keyword>
<dbReference type="EMBL" id="CT868141">
    <property type="protein sequence ID" value="CAK73018.1"/>
    <property type="molecule type" value="Genomic_DNA"/>
</dbReference>
<feature type="compositionally biased region" description="Basic and acidic residues" evidence="4">
    <location>
        <begin position="1008"/>
        <end position="1023"/>
    </location>
</feature>
<dbReference type="InterPro" id="IPR002048">
    <property type="entry name" value="EF_hand_dom"/>
</dbReference>
<dbReference type="SUPFAM" id="SSF47473">
    <property type="entry name" value="EF-hand"/>
    <property type="match status" value="2"/>
</dbReference>